<keyword evidence="2" id="KW-1133">Transmembrane helix</keyword>
<accession>A0A918PLL3</accession>
<protein>
    <recommendedName>
        <fullName evidence="5">Protein TonB</fullName>
    </recommendedName>
</protein>
<name>A0A918PLL3_9SPHN</name>
<feature type="compositionally biased region" description="Polar residues" evidence="1">
    <location>
        <begin position="78"/>
        <end position="93"/>
    </location>
</feature>
<gene>
    <name evidence="3" type="ORF">GCM10011614_31170</name>
</gene>
<feature type="compositionally biased region" description="Basic and acidic residues" evidence="1">
    <location>
        <begin position="94"/>
        <end position="103"/>
    </location>
</feature>
<organism evidence="3 4">
    <name type="scientific">Novosphingobium colocasiae</name>
    <dbReference type="NCBI Taxonomy" id="1256513"/>
    <lineage>
        <taxon>Bacteria</taxon>
        <taxon>Pseudomonadati</taxon>
        <taxon>Pseudomonadota</taxon>
        <taxon>Alphaproteobacteria</taxon>
        <taxon>Sphingomonadales</taxon>
        <taxon>Sphingomonadaceae</taxon>
        <taxon>Novosphingobium</taxon>
    </lineage>
</organism>
<reference evidence="3" key="2">
    <citation type="submission" date="2020-09" db="EMBL/GenBank/DDBJ databases">
        <authorList>
            <person name="Sun Q."/>
            <person name="Kim S."/>
        </authorList>
    </citation>
    <scope>NUCLEOTIDE SEQUENCE</scope>
    <source>
        <strain evidence="3">KCTC 32255</strain>
    </source>
</reference>
<evidence type="ECO:0000256" key="1">
    <source>
        <dbReference type="SAM" id="MobiDB-lite"/>
    </source>
</evidence>
<dbReference type="EMBL" id="BMZA01000016">
    <property type="protein sequence ID" value="GGZ13869.1"/>
    <property type="molecule type" value="Genomic_DNA"/>
</dbReference>
<keyword evidence="4" id="KW-1185">Reference proteome</keyword>
<dbReference type="Proteomes" id="UP000648075">
    <property type="component" value="Unassembled WGS sequence"/>
</dbReference>
<feature type="region of interest" description="Disordered" evidence="1">
    <location>
        <begin position="73"/>
        <end position="117"/>
    </location>
</feature>
<feature type="region of interest" description="Disordered" evidence="1">
    <location>
        <begin position="1"/>
        <end position="26"/>
    </location>
</feature>
<evidence type="ECO:0008006" key="5">
    <source>
        <dbReference type="Google" id="ProtNLM"/>
    </source>
</evidence>
<dbReference type="RefSeq" id="WP_189622218.1">
    <property type="nucleotide sequence ID" value="NZ_BMZA01000016.1"/>
</dbReference>
<comment type="caution">
    <text evidence="3">The sequence shown here is derived from an EMBL/GenBank/DDBJ whole genome shotgun (WGS) entry which is preliminary data.</text>
</comment>
<keyword evidence="2" id="KW-0812">Transmembrane</keyword>
<sequence>MDSPEDRTEEGLPERQQGGGYRPGSPTSRAVSVLLSALIMVLAGLLAFFVQQNLSPPQPESRPLATFDVAAGNRDAAKQQSSSANRQRQPTPDRTQKPQREVARAPVPSPEPKQTQEPAFTFLKMSSRDFAAADIGAMKPSAGGGAVAGGNAKGTYGPGEGPGGAILYNADWFRRPTDAQLGGYLPPSSPQYGWGMIACQTIEHYKVENCQILDESPRGSGFARAVLNAAWQFQVIPPRVNGKQQIGSWVRIRIEYGSKGAAGDG</sequence>
<evidence type="ECO:0000256" key="2">
    <source>
        <dbReference type="SAM" id="Phobius"/>
    </source>
</evidence>
<feature type="compositionally biased region" description="Basic and acidic residues" evidence="1">
    <location>
        <begin position="1"/>
        <end position="13"/>
    </location>
</feature>
<evidence type="ECO:0000313" key="3">
    <source>
        <dbReference type="EMBL" id="GGZ13869.1"/>
    </source>
</evidence>
<dbReference type="AlphaFoldDB" id="A0A918PLL3"/>
<proteinExistence type="predicted"/>
<keyword evidence="2" id="KW-0472">Membrane</keyword>
<feature type="transmembrane region" description="Helical" evidence="2">
    <location>
        <begin position="30"/>
        <end position="50"/>
    </location>
</feature>
<reference evidence="3" key="1">
    <citation type="journal article" date="2014" name="Int. J. Syst. Evol. Microbiol.">
        <title>Complete genome sequence of Corynebacterium casei LMG S-19264T (=DSM 44701T), isolated from a smear-ripened cheese.</title>
        <authorList>
            <consortium name="US DOE Joint Genome Institute (JGI-PGF)"/>
            <person name="Walter F."/>
            <person name="Albersmeier A."/>
            <person name="Kalinowski J."/>
            <person name="Ruckert C."/>
        </authorList>
    </citation>
    <scope>NUCLEOTIDE SEQUENCE</scope>
    <source>
        <strain evidence="3">KCTC 32255</strain>
    </source>
</reference>
<evidence type="ECO:0000313" key="4">
    <source>
        <dbReference type="Proteomes" id="UP000648075"/>
    </source>
</evidence>